<dbReference type="OMA" id="ATCLTEM"/>
<gene>
    <name evidence="2" type="primary">LOC110973687</name>
</gene>
<dbReference type="KEGG" id="aplc:110973687"/>
<accession>A0A8B7XJN5</accession>
<dbReference type="InterPro" id="IPR009069">
    <property type="entry name" value="Cys_alpha_HP_mot_SF"/>
</dbReference>
<dbReference type="AlphaFoldDB" id="A0A8B7XJN5"/>
<dbReference type="OrthoDB" id="5825849at2759"/>
<organism evidence="1 2">
    <name type="scientific">Acanthaster planci</name>
    <name type="common">Crown-of-thorns starfish</name>
    <dbReference type="NCBI Taxonomy" id="133434"/>
    <lineage>
        <taxon>Eukaryota</taxon>
        <taxon>Metazoa</taxon>
        <taxon>Echinodermata</taxon>
        <taxon>Eleutherozoa</taxon>
        <taxon>Asterozoa</taxon>
        <taxon>Asteroidea</taxon>
        <taxon>Valvatacea</taxon>
        <taxon>Valvatida</taxon>
        <taxon>Acanthasteridae</taxon>
        <taxon>Acanthaster</taxon>
    </lineage>
</organism>
<keyword evidence="1" id="KW-1185">Reference proteome</keyword>
<name>A0A8B7XJN5_ACAPL</name>
<dbReference type="PROSITE" id="PS51808">
    <property type="entry name" value="CHCH"/>
    <property type="match status" value="1"/>
</dbReference>
<dbReference type="Proteomes" id="UP000694845">
    <property type="component" value="Unplaced"/>
</dbReference>
<dbReference type="InterPro" id="IPR033620">
    <property type="entry name" value="Ribosomal_mS37_met"/>
</dbReference>
<dbReference type="GO" id="GO:0032543">
    <property type="term" value="P:mitochondrial translation"/>
    <property type="evidence" value="ECO:0007669"/>
    <property type="project" value="InterPro"/>
</dbReference>
<evidence type="ECO:0000313" key="2">
    <source>
        <dbReference type="RefSeq" id="XP_022080386.1"/>
    </source>
</evidence>
<dbReference type="PANTHER" id="PTHR31278">
    <property type="entry name" value="CHCHD1"/>
    <property type="match status" value="1"/>
</dbReference>
<protein>
    <submittedName>
        <fullName evidence="2">Coiled-coil-helix-coiled-coil-helix domain-containing protein 1-like</fullName>
    </submittedName>
</protein>
<dbReference type="GO" id="GO:0005654">
    <property type="term" value="C:nucleoplasm"/>
    <property type="evidence" value="ECO:0007669"/>
    <property type="project" value="TreeGrafter"/>
</dbReference>
<dbReference type="GeneID" id="110973687"/>
<dbReference type="SUPFAM" id="SSF47072">
    <property type="entry name" value="Cysteine alpha-hairpin motif"/>
    <property type="match status" value="1"/>
</dbReference>
<sequence length="115" mass="13629">MSKRMNEIILRNHYWPNRFEFRQREFKLRDKVALRKNRPGAAECITEMSVLMACWKKHDYNDTDCTEEIRLFEKCCMEAKKVRQETKAAVKSGKIAGKMTSQQATSLLQQFPQPR</sequence>
<proteinExistence type="predicted"/>
<dbReference type="PANTHER" id="PTHR31278:SF2">
    <property type="entry name" value="SMALL RIBOSOMAL SUBUNIT PROTEIN MS37"/>
    <property type="match status" value="1"/>
</dbReference>
<dbReference type="RefSeq" id="XP_022080386.1">
    <property type="nucleotide sequence ID" value="XM_022224694.1"/>
</dbReference>
<dbReference type="GO" id="GO:0005761">
    <property type="term" value="C:mitochondrial ribosome"/>
    <property type="evidence" value="ECO:0007669"/>
    <property type="project" value="InterPro"/>
</dbReference>
<evidence type="ECO:0000313" key="1">
    <source>
        <dbReference type="Proteomes" id="UP000694845"/>
    </source>
</evidence>
<reference evidence="2" key="1">
    <citation type="submission" date="2025-08" db="UniProtKB">
        <authorList>
            <consortium name="RefSeq"/>
        </authorList>
    </citation>
    <scope>IDENTIFICATION</scope>
</reference>
<dbReference type="GO" id="GO:0003723">
    <property type="term" value="F:RNA binding"/>
    <property type="evidence" value="ECO:0007669"/>
    <property type="project" value="TreeGrafter"/>
</dbReference>